<sequence length="169" mass="19958">MIKTVKLPLFLKQIDTLLSKYSHLQIKNVQIEKESLEYNATVLDLDSKKAIFRKAKITPKKMGFFVTLWKRNKYGVTTPFEKKDEFDFVIVEVNQLGKTGHFIFNKNILMEKGIISHLKNGKRGFRIYPTWDVPSNKQAVNSQIWQSQYFFEHKKMNSQTNSRLQEILR</sequence>
<organism evidence="1 2">
    <name type="scientific">Leptospira kemamanensis</name>
    <dbReference type="NCBI Taxonomy" id="2484942"/>
    <lineage>
        <taxon>Bacteria</taxon>
        <taxon>Pseudomonadati</taxon>
        <taxon>Spirochaetota</taxon>
        <taxon>Spirochaetia</taxon>
        <taxon>Leptospirales</taxon>
        <taxon>Leptospiraceae</taxon>
        <taxon>Leptospira</taxon>
    </lineage>
</organism>
<dbReference type="PIRSF" id="PIRSF032285">
    <property type="entry name" value="UCP032285"/>
    <property type="match status" value="1"/>
</dbReference>
<gene>
    <name evidence="1" type="ORF">EHQ59_03780</name>
</gene>
<dbReference type="InterPro" id="IPR011235">
    <property type="entry name" value="MepB-like"/>
</dbReference>
<evidence type="ECO:0000313" key="2">
    <source>
        <dbReference type="Proteomes" id="UP000297609"/>
    </source>
</evidence>
<dbReference type="InterPro" id="IPR038231">
    <property type="entry name" value="MepB-like_sf"/>
</dbReference>
<reference evidence="1" key="1">
    <citation type="journal article" date="2019" name="PLoS Negl. Trop. Dis.">
        <title>Revisiting the worldwide diversity of Leptospira species in the environment.</title>
        <authorList>
            <person name="Vincent A.T."/>
            <person name="Schiettekatte O."/>
            <person name="Bourhy P."/>
            <person name="Veyrier F.J."/>
            <person name="Picardeau M."/>
        </authorList>
    </citation>
    <scope>NUCLEOTIDE SEQUENCE [LARGE SCALE GENOMIC DNA]</scope>
    <source>
        <strain evidence="1">201702454</strain>
    </source>
</reference>
<dbReference type="EMBL" id="RQGG01000010">
    <property type="protein sequence ID" value="TGL55540.1"/>
    <property type="molecule type" value="Genomic_DNA"/>
</dbReference>
<dbReference type="OrthoDB" id="4954833at2"/>
<evidence type="ECO:0000313" key="1">
    <source>
        <dbReference type="EMBL" id="TGL55540.1"/>
    </source>
</evidence>
<proteinExistence type="predicted"/>
<dbReference type="AlphaFoldDB" id="A0A4R9JTJ1"/>
<dbReference type="Pfam" id="PF08877">
    <property type="entry name" value="MepB-like"/>
    <property type="match status" value="1"/>
</dbReference>
<accession>A0A4R9JTJ1</accession>
<comment type="caution">
    <text evidence="1">The sequence shown here is derived from an EMBL/GenBank/DDBJ whole genome shotgun (WGS) entry which is preliminary data.</text>
</comment>
<name>A0A4R9JTJ1_9LEPT</name>
<keyword evidence="2" id="KW-1185">Reference proteome</keyword>
<dbReference type="Proteomes" id="UP000297609">
    <property type="component" value="Unassembled WGS sequence"/>
</dbReference>
<protein>
    <submittedName>
        <fullName evidence="1">MepB protein</fullName>
    </submittedName>
</protein>
<dbReference type="Gene3D" id="3.40.1350.140">
    <property type="entry name" value="MepB-like"/>
    <property type="match status" value="1"/>
</dbReference>